<dbReference type="PROSITE" id="PS50297">
    <property type="entry name" value="ANK_REP_REGION"/>
    <property type="match status" value="1"/>
</dbReference>
<dbReference type="RefSeq" id="XP_011010769.1">
    <property type="nucleotide sequence ID" value="XM_011012467.1"/>
</dbReference>
<keyword evidence="5" id="KW-1185">Reference proteome</keyword>
<keyword evidence="1" id="KW-0040">ANK repeat</keyword>
<dbReference type="PANTHER" id="PTHR24177">
    <property type="entry name" value="CASKIN"/>
    <property type="match status" value="1"/>
</dbReference>
<evidence type="ECO:0000256" key="1">
    <source>
        <dbReference type="PROSITE-ProRule" id="PRU00023"/>
    </source>
</evidence>
<keyword evidence="3" id="KW-0472">Membrane</keyword>
<keyword evidence="3" id="KW-1133">Transmembrane helix</keyword>
<feature type="transmembrane region" description="Helical" evidence="3">
    <location>
        <begin position="613"/>
        <end position="638"/>
    </location>
</feature>
<evidence type="ECO:0000313" key="6">
    <source>
        <dbReference type="RefSeq" id="XP_011010769.1"/>
    </source>
</evidence>
<evidence type="ECO:0000313" key="5">
    <source>
        <dbReference type="Proteomes" id="UP000694918"/>
    </source>
</evidence>
<dbReference type="KEGG" id="peu:105115555"/>
<protein>
    <submittedName>
        <fullName evidence="6">Uncharacterized protein LOC105115555</fullName>
    </submittedName>
</protein>
<evidence type="ECO:0000259" key="4">
    <source>
        <dbReference type="Pfam" id="PF13962"/>
    </source>
</evidence>
<keyword evidence="3" id="KW-0812">Transmembrane</keyword>
<dbReference type="Gene3D" id="1.25.40.20">
    <property type="entry name" value="Ankyrin repeat-containing domain"/>
    <property type="match status" value="2"/>
</dbReference>
<dbReference type="Proteomes" id="UP000694918">
    <property type="component" value="Unplaced"/>
</dbReference>
<feature type="domain" description="PGG" evidence="4">
    <location>
        <begin position="494"/>
        <end position="603"/>
    </location>
</feature>
<dbReference type="InterPro" id="IPR002110">
    <property type="entry name" value="Ankyrin_rpt"/>
</dbReference>
<accession>A0AAJ6X9Y7</accession>
<dbReference type="Pfam" id="PF13962">
    <property type="entry name" value="PGG"/>
    <property type="match status" value="1"/>
</dbReference>
<dbReference type="SMART" id="SM00248">
    <property type="entry name" value="ANK"/>
    <property type="match status" value="5"/>
</dbReference>
<feature type="repeat" description="ANK" evidence="1">
    <location>
        <begin position="82"/>
        <end position="104"/>
    </location>
</feature>
<dbReference type="AlphaFoldDB" id="A0AAJ6X9Y7"/>
<dbReference type="SUPFAM" id="SSF48403">
    <property type="entry name" value="Ankyrin repeat"/>
    <property type="match status" value="1"/>
</dbReference>
<dbReference type="PROSITE" id="PS50088">
    <property type="entry name" value="ANK_REPEAT"/>
    <property type="match status" value="1"/>
</dbReference>
<dbReference type="GeneID" id="105115555"/>
<organism evidence="5 6">
    <name type="scientific">Populus euphratica</name>
    <name type="common">Euphrates poplar</name>
    <dbReference type="NCBI Taxonomy" id="75702"/>
    <lineage>
        <taxon>Eukaryota</taxon>
        <taxon>Viridiplantae</taxon>
        <taxon>Streptophyta</taxon>
        <taxon>Embryophyta</taxon>
        <taxon>Tracheophyta</taxon>
        <taxon>Spermatophyta</taxon>
        <taxon>Magnoliopsida</taxon>
        <taxon>eudicotyledons</taxon>
        <taxon>Gunneridae</taxon>
        <taxon>Pentapetalae</taxon>
        <taxon>rosids</taxon>
        <taxon>fabids</taxon>
        <taxon>Malpighiales</taxon>
        <taxon>Salicaceae</taxon>
        <taxon>Saliceae</taxon>
        <taxon>Populus</taxon>
    </lineage>
</organism>
<dbReference type="InterPro" id="IPR026961">
    <property type="entry name" value="PGG_dom"/>
</dbReference>
<sequence>MGTYSSVVNEAYLAALEGDWNRMILAYHGQNYVYVMLPVTVSKDTSFHLAVYSERREPLQGLLGIVNRNPTLGNPLTKKNTYGNTVLHEAVVAGNMEAVKLLLQTIPREQGEFHPSEQLQARNMLGETTLYRAASCGNKEMVEYLARLPGQISYGKLLEDHRKRGDLTPILHAAIQGQHFETALTLLKLDPSLGDMTDDQGMTCLHLLADMPSAFKSGYAIPTISIRKLLYCWLSAPKGDGCDQSRSKRGWPVVERIRKEKHKHESALKLAEELIKKSQSYWLQSINAEPTLVNINTLDQRARGAQSDRQGGGGREGEVENDENVQPSTEENRRHETPSHPLFVATSNGIVEIAQEILDKFPQSIELVNQMGQNILHLAVMHRQRGVFRVVKNNNRLVTRMSSTIDHNGYTLLHQVAHMKHYHGGTKPGPALELQEEIKWFKRVLKVLPPSLSKKRVLRVVPPSQALQGDNENKLTAHELFQMEHKKQLKLAQDWSQKTSQSCSTVAILVTTVIYTAAYTIPGGSDVPGSAIFHHNRFFLAFTALDLIAIVSSLTSAVMFLSILTTPFEYEKFHQSIPRKLSLGFALLFLTAMTTMLSFACTLFPIIRYKKELTTGLISIAAFLPVTVFALMQFPLYVSFLSTMKDFFKEARKSLNWCCSPFWCQRCRKGKTRRRQRAV</sequence>
<evidence type="ECO:0000256" key="2">
    <source>
        <dbReference type="SAM" id="MobiDB-lite"/>
    </source>
</evidence>
<dbReference type="Pfam" id="PF12796">
    <property type="entry name" value="Ank_2"/>
    <property type="match status" value="1"/>
</dbReference>
<evidence type="ECO:0000256" key="3">
    <source>
        <dbReference type="SAM" id="Phobius"/>
    </source>
</evidence>
<gene>
    <name evidence="6" type="primary">LOC105115555</name>
</gene>
<name>A0AAJ6X9Y7_POPEU</name>
<feature type="transmembrane region" description="Helical" evidence="3">
    <location>
        <begin position="538"/>
        <end position="564"/>
    </location>
</feature>
<dbReference type="InterPro" id="IPR036770">
    <property type="entry name" value="Ankyrin_rpt-contain_sf"/>
</dbReference>
<dbReference type="PANTHER" id="PTHR24177:SF331">
    <property type="entry name" value="PGG DOMAIN-CONTAINING PROTEIN"/>
    <property type="match status" value="1"/>
</dbReference>
<proteinExistence type="predicted"/>
<feature type="transmembrane region" description="Helical" evidence="3">
    <location>
        <begin position="585"/>
        <end position="607"/>
    </location>
</feature>
<reference evidence="6" key="1">
    <citation type="submission" date="2025-08" db="UniProtKB">
        <authorList>
            <consortium name="RefSeq"/>
        </authorList>
    </citation>
    <scope>IDENTIFICATION</scope>
</reference>
<feature type="region of interest" description="Disordered" evidence="2">
    <location>
        <begin position="299"/>
        <end position="341"/>
    </location>
</feature>
<dbReference type="GO" id="GO:0016020">
    <property type="term" value="C:membrane"/>
    <property type="evidence" value="ECO:0007669"/>
    <property type="project" value="TreeGrafter"/>
</dbReference>